<dbReference type="InterPro" id="IPR013087">
    <property type="entry name" value="Znf_C2H2_type"/>
</dbReference>
<evidence type="ECO:0000256" key="3">
    <source>
        <dbReference type="ARBA" id="ARBA00022737"/>
    </source>
</evidence>
<feature type="region of interest" description="Disordered" evidence="9">
    <location>
        <begin position="158"/>
        <end position="188"/>
    </location>
</feature>
<protein>
    <submittedName>
        <fullName evidence="10">C2H2 finger domain protein</fullName>
    </submittedName>
</protein>
<keyword evidence="11" id="KW-1185">Reference proteome</keyword>
<evidence type="ECO:0000256" key="2">
    <source>
        <dbReference type="ARBA" id="ARBA00022723"/>
    </source>
</evidence>
<dbReference type="GO" id="GO:0008270">
    <property type="term" value="F:zinc ion binding"/>
    <property type="evidence" value="ECO:0007669"/>
    <property type="project" value="UniProtKB-KW"/>
</dbReference>
<dbReference type="PROSITE" id="PS50157">
    <property type="entry name" value="ZINC_FINGER_C2H2_2"/>
    <property type="match status" value="1"/>
</dbReference>
<keyword evidence="5" id="KW-0862">Zinc</keyword>
<dbReference type="AlphaFoldDB" id="A0A5M3Z3D1"/>
<dbReference type="OrthoDB" id="10018191at2759"/>
<dbReference type="Pfam" id="PF04082">
    <property type="entry name" value="Fungal_trans"/>
    <property type="match status" value="1"/>
</dbReference>
<evidence type="ECO:0000256" key="6">
    <source>
        <dbReference type="ARBA" id="ARBA00023015"/>
    </source>
</evidence>
<dbReference type="Proteomes" id="UP000452235">
    <property type="component" value="Unassembled WGS sequence"/>
</dbReference>
<dbReference type="GO" id="GO:0000978">
    <property type="term" value="F:RNA polymerase II cis-regulatory region sequence-specific DNA binding"/>
    <property type="evidence" value="ECO:0007669"/>
    <property type="project" value="InterPro"/>
</dbReference>
<comment type="caution">
    <text evidence="10">The sequence shown here is derived from an EMBL/GenBank/DDBJ whole genome shotgun (WGS) entry which is preliminary data.</text>
</comment>
<dbReference type="EMBL" id="BLJY01000014">
    <property type="protein sequence ID" value="GFF21201.1"/>
    <property type="molecule type" value="Genomic_DNA"/>
</dbReference>
<comment type="subcellular location">
    <subcellularLocation>
        <location evidence="1">Nucleus</location>
    </subcellularLocation>
</comment>
<keyword evidence="2" id="KW-0479">Metal-binding</keyword>
<gene>
    <name evidence="10" type="ORF">ATEIFO6365_0014013300</name>
</gene>
<evidence type="ECO:0000313" key="11">
    <source>
        <dbReference type="Proteomes" id="UP000452235"/>
    </source>
</evidence>
<dbReference type="VEuPathDB" id="FungiDB:ATEG_07149"/>
<evidence type="ECO:0000256" key="7">
    <source>
        <dbReference type="ARBA" id="ARBA00023163"/>
    </source>
</evidence>
<dbReference type="Gene3D" id="3.30.160.60">
    <property type="entry name" value="Classic Zinc Finger"/>
    <property type="match status" value="1"/>
</dbReference>
<evidence type="ECO:0000256" key="8">
    <source>
        <dbReference type="ARBA" id="ARBA00023242"/>
    </source>
</evidence>
<accession>A0A5M3Z3D1</accession>
<dbReference type="PANTHER" id="PTHR40626:SF8">
    <property type="entry name" value="C2H2 FINGER DOMAIN TRANSCRIPTION FACTOR (EUROFUNG)-RELATED"/>
    <property type="match status" value="1"/>
</dbReference>
<dbReference type="CDD" id="cd12148">
    <property type="entry name" value="fungal_TF_MHR"/>
    <property type="match status" value="1"/>
</dbReference>
<evidence type="ECO:0000256" key="1">
    <source>
        <dbReference type="ARBA" id="ARBA00004123"/>
    </source>
</evidence>
<keyword evidence="7" id="KW-0804">Transcription</keyword>
<dbReference type="GO" id="GO:0005634">
    <property type="term" value="C:nucleus"/>
    <property type="evidence" value="ECO:0007669"/>
    <property type="project" value="UniProtKB-SubCell"/>
</dbReference>
<name>A0A5M3Z3D1_ASPTE</name>
<dbReference type="InterPro" id="IPR007219">
    <property type="entry name" value="XnlR_reg_dom"/>
</dbReference>
<evidence type="ECO:0000256" key="9">
    <source>
        <dbReference type="SAM" id="MobiDB-lite"/>
    </source>
</evidence>
<sequence length="732" mass="83208">MKPTSSKHFCCTICQRGFTRIDHLKRHHLRRTLFPSGVFPQSLRRTCFPPDPPPLTSPRLTRHVGSSDSGIKPYSCIFCKESFARWYVSYPLDFPFCLNVAFVAALTNFPSVTTSVITTTTALNEAIGKSLKRVREADGAMLVNHPCGSCQKRGLECNNERKKQTKDSSPGADTPTTPDDLVPPSDRGSIKFLLNGGTDSFTEQFLLPPRSDRTRGLEYHNQLEEAERSGLAYPVNDESGYTPAFVDSDPSTLSFFHDTFLDFFNGPFGAPQKPESDPFNGMVYPTVILPADNPNFAFAGEPIYEPERPFATAMIQAILARAWSVPLDPKAHEEISINLNYLLTTARIRKFVAMYFKYWHPNCPILHYPSFNPDTISLYLLVSVTFLGAMYSRDQRESYAAKRLIDFAELYVFSSELFAPEHEISLAYAGVRHGDYDSNHYQFQNLQAGFIICVAQYWSGSPLSRSRVMEARFSEVIRVARRMGLPKCRHQPDASVDEQTWIQKECRIRTMNIILLLDRAFSFYQNFPCRLPHTEMECDFPCPESVFASEHPFGEPKFQLAREYTISEAFQSLFGEPGSRDTPSSESVSPAPEILASVTVFDMFILIHLLSAFINEYMTLQIPPLRLTRTAQSNPKSSSRTRSRTAGVAEDSTLASIRTALSRWREHWQTLRMTVTRNEWAAMGFYKNAYNFWLVSHLLITKKESVDVIMQMEVNCDDKLERLKVLLQDETD</sequence>
<reference evidence="10 11" key="1">
    <citation type="submission" date="2020-01" db="EMBL/GenBank/DDBJ databases">
        <title>Aspergillus terreus IFO 6365 whole genome shotgun sequence.</title>
        <authorList>
            <person name="Kanamasa S."/>
            <person name="Takahashi H."/>
        </authorList>
    </citation>
    <scope>NUCLEOTIDE SEQUENCE [LARGE SCALE GENOMIC DNA]</scope>
    <source>
        <strain evidence="10 11">IFO 6365</strain>
    </source>
</reference>
<keyword evidence="4" id="KW-0863">Zinc-finger</keyword>
<dbReference type="InterPro" id="IPR051059">
    <property type="entry name" value="VerF-like"/>
</dbReference>
<keyword evidence="8" id="KW-0539">Nucleus</keyword>
<feature type="compositionally biased region" description="Low complexity" evidence="9">
    <location>
        <begin position="173"/>
        <end position="186"/>
    </location>
</feature>
<evidence type="ECO:0000256" key="4">
    <source>
        <dbReference type="ARBA" id="ARBA00022771"/>
    </source>
</evidence>
<proteinExistence type="predicted"/>
<dbReference type="PANTHER" id="PTHR40626">
    <property type="entry name" value="MIP31509P"/>
    <property type="match status" value="1"/>
</dbReference>
<dbReference type="GO" id="GO:0000981">
    <property type="term" value="F:DNA-binding transcription factor activity, RNA polymerase II-specific"/>
    <property type="evidence" value="ECO:0007669"/>
    <property type="project" value="InterPro"/>
</dbReference>
<dbReference type="GO" id="GO:0006351">
    <property type="term" value="P:DNA-templated transcription"/>
    <property type="evidence" value="ECO:0007669"/>
    <property type="project" value="InterPro"/>
</dbReference>
<dbReference type="GO" id="GO:0000785">
    <property type="term" value="C:chromatin"/>
    <property type="evidence" value="ECO:0007669"/>
    <property type="project" value="TreeGrafter"/>
</dbReference>
<evidence type="ECO:0000313" key="10">
    <source>
        <dbReference type="EMBL" id="GFF21201.1"/>
    </source>
</evidence>
<evidence type="ECO:0000256" key="5">
    <source>
        <dbReference type="ARBA" id="ARBA00022833"/>
    </source>
</evidence>
<keyword evidence="3" id="KW-0677">Repeat</keyword>
<organism evidence="10 11">
    <name type="scientific">Aspergillus terreus</name>
    <dbReference type="NCBI Taxonomy" id="33178"/>
    <lineage>
        <taxon>Eukaryota</taxon>
        <taxon>Fungi</taxon>
        <taxon>Dikarya</taxon>
        <taxon>Ascomycota</taxon>
        <taxon>Pezizomycotina</taxon>
        <taxon>Eurotiomycetes</taxon>
        <taxon>Eurotiomycetidae</taxon>
        <taxon>Eurotiales</taxon>
        <taxon>Aspergillaceae</taxon>
        <taxon>Aspergillus</taxon>
        <taxon>Aspergillus subgen. Circumdati</taxon>
    </lineage>
</organism>
<keyword evidence="6" id="KW-0805">Transcription regulation</keyword>